<proteinExistence type="predicted"/>
<organism evidence="2 3">
    <name type="scientific">Cardiocondyla obscurior</name>
    <dbReference type="NCBI Taxonomy" id="286306"/>
    <lineage>
        <taxon>Eukaryota</taxon>
        <taxon>Metazoa</taxon>
        <taxon>Ecdysozoa</taxon>
        <taxon>Arthropoda</taxon>
        <taxon>Hexapoda</taxon>
        <taxon>Insecta</taxon>
        <taxon>Pterygota</taxon>
        <taxon>Neoptera</taxon>
        <taxon>Endopterygota</taxon>
        <taxon>Hymenoptera</taxon>
        <taxon>Apocrita</taxon>
        <taxon>Aculeata</taxon>
        <taxon>Formicoidea</taxon>
        <taxon>Formicidae</taxon>
        <taxon>Myrmicinae</taxon>
        <taxon>Cardiocondyla</taxon>
    </lineage>
</organism>
<name>A0AAW2F7C5_9HYME</name>
<comment type="caution">
    <text evidence="2">The sequence shown here is derived from an EMBL/GenBank/DDBJ whole genome shotgun (WGS) entry which is preliminary data.</text>
</comment>
<dbReference type="Proteomes" id="UP001430953">
    <property type="component" value="Unassembled WGS sequence"/>
</dbReference>
<feature type="chain" id="PRO_5043822648" description="Secreted protein" evidence="1">
    <location>
        <begin position="18"/>
        <end position="138"/>
    </location>
</feature>
<feature type="signal peptide" evidence="1">
    <location>
        <begin position="1"/>
        <end position="17"/>
    </location>
</feature>
<reference evidence="2 3" key="1">
    <citation type="submission" date="2023-03" db="EMBL/GenBank/DDBJ databases">
        <title>High recombination rates correlate with genetic variation in Cardiocondyla obscurior ants.</title>
        <authorList>
            <person name="Errbii M."/>
        </authorList>
    </citation>
    <scope>NUCLEOTIDE SEQUENCE [LARGE SCALE GENOMIC DNA]</scope>
    <source>
        <strain evidence="2">Alpha-2009</strain>
        <tissue evidence="2">Whole body</tissue>
    </source>
</reference>
<accession>A0AAW2F7C5</accession>
<dbReference type="AlphaFoldDB" id="A0AAW2F7C5"/>
<dbReference type="EMBL" id="JADYXP020000014">
    <property type="protein sequence ID" value="KAL0110459.1"/>
    <property type="molecule type" value="Genomic_DNA"/>
</dbReference>
<sequence length="138" mass="14942">MIFLLSILTSSFNLISTADLERSKVPLLFFLVRAFPRAFSSVSGVVSLQITSSRVPHSFDFFSFLAEVLLSYLDKSPKLAAFLYISSSSASSSASGTGLFCISLSVSDSELRLFTGRFSKRCLRASAAASVLSRALFT</sequence>
<keyword evidence="1" id="KW-0732">Signal</keyword>
<gene>
    <name evidence="2" type="ORF">PUN28_013817</name>
</gene>
<evidence type="ECO:0000313" key="3">
    <source>
        <dbReference type="Proteomes" id="UP001430953"/>
    </source>
</evidence>
<evidence type="ECO:0000256" key="1">
    <source>
        <dbReference type="SAM" id="SignalP"/>
    </source>
</evidence>
<evidence type="ECO:0008006" key="4">
    <source>
        <dbReference type="Google" id="ProtNLM"/>
    </source>
</evidence>
<protein>
    <recommendedName>
        <fullName evidence="4">Secreted protein</fullName>
    </recommendedName>
</protein>
<evidence type="ECO:0000313" key="2">
    <source>
        <dbReference type="EMBL" id="KAL0110459.1"/>
    </source>
</evidence>
<keyword evidence="3" id="KW-1185">Reference proteome</keyword>